<sequence>MATLLDNCQVATEGGSGDTGFLASAELYNPRTGTSHTTESMHEARETTTATLLDNGKVLVASGHNDTGGLTSSELYNPNGALGTGAGAHQGSRVEEAQVNTMDLSRLHRSLTSVRAQLSHHAGLVGQYEDSDCRPQHKPAVGP</sequence>
<reference evidence="1" key="1">
    <citation type="submission" date="2024-01" db="EMBL/GenBank/DDBJ databases">
        <title>First draft genome sequence data of TA4-1, the type strain of Gram-positive actinobacterium Streptomyces chiangmaiensis.</title>
        <authorList>
            <person name="Yasawong M."/>
            <person name="Nantapong N."/>
        </authorList>
    </citation>
    <scope>NUCLEOTIDE SEQUENCE</scope>
    <source>
        <strain evidence="1">TA4-1</strain>
    </source>
</reference>
<accession>A0ABU7FDB4</accession>
<dbReference type="SUPFAM" id="SSF117281">
    <property type="entry name" value="Kelch motif"/>
    <property type="match status" value="1"/>
</dbReference>
<evidence type="ECO:0000313" key="1">
    <source>
        <dbReference type="EMBL" id="MED7822162.1"/>
    </source>
</evidence>
<dbReference type="RefSeq" id="WP_329506507.1">
    <property type="nucleotide sequence ID" value="NZ_BAAAYZ010000154.1"/>
</dbReference>
<evidence type="ECO:0000313" key="2">
    <source>
        <dbReference type="Proteomes" id="UP001333996"/>
    </source>
</evidence>
<organism evidence="1 2">
    <name type="scientific">Streptomyces chiangmaiensis</name>
    <dbReference type="NCBI Taxonomy" id="766497"/>
    <lineage>
        <taxon>Bacteria</taxon>
        <taxon>Bacillati</taxon>
        <taxon>Actinomycetota</taxon>
        <taxon>Actinomycetes</taxon>
        <taxon>Kitasatosporales</taxon>
        <taxon>Streptomycetaceae</taxon>
        <taxon>Streptomyces</taxon>
    </lineage>
</organism>
<dbReference type="Gene3D" id="2.130.10.80">
    <property type="entry name" value="Galactose oxidase/kelch, beta-propeller"/>
    <property type="match status" value="1"/>
</dbReference>
<comment type="caution">
    <text evidence="1">The sequence shown here is derived from an EMBL/GenBank/DDBJ whole genome shotgun (WGS) entry which is preliminary data.</text>
</comment>
<dbReference type="InterPro" id="IPR015915">
    <property type="entry name" value="Kelch-typ_b-propeller"/>
</dbReference>
<dbReference type="EMBL" id="JAYWVC010000020">
    <property type="protein sequence ID" value="MED7822162.1"/>
    <property type="molecule type" value="Genomic_DNA"/>
</dbReference>
<proteinExistence type="predicted"/>
<dbReference type="Proteomes" id="UP001333996">
    <property type="component" value="Unassembled WGS sequence"/>
</dbReference>
<gene>
    <name evidence="1" type="ORF">VXC91_09245</name>
</gene>
<protein>
    <submittedName>
        <fullName evidence="1">Uncharacterized protein</fullName>
    </submittedName>
</protein>
<keyword evidence="2" id="KW-1185">Reference proteome</keyword>
<dbReference type="InterPro" id="IPR037293">
    <property type="entry name" value="Gal_Oxidase_central_sf"/>
</dbReference>
<name>A0ABU7FDB4_9ACTN</name>